<dbReference type="Proteomes" id="UP001341840">
    <property type="component" value="Unassembled WGS sequence"/>
</dbReference>
<name>A0ABU6X8Z1_9FABA</name>
<sequence length="113" mass="13074">MVEQIKEGVIGLKVGGPLWLAQLWMNAIFEPFMKLKKSKVQVKLPIEGYRSAHLVPNFSYKGDDHINLFYYVFTKLRKARNFKDGEINLAPFAERSIGPNWFTQDRVKTNDNA</sequence>
<proteinExistence type="predicted"/>
<evidence type="ECO:0000313" key="2">
    <source>
        <dbReference type="Proteomes" id="UP001341840"/>
    </source>
</evidence>
<keyword evidence="2" id="KW-1185">Reference proteome</keyword>
<evidence type="ECO:0000313" key="1">
    <source>
        <dbReference type="EMBL" id="MED6194566.1"/>
    </source>
</evidence>
<gene>
    <name evidence="1" type="ORF">PIB30_029723</name>
</gene>
<protein>
    <submittedName>
        <fullName evidence="1">Uncharacterized protein</fullName>
    </submittedName>
</protein>
<organism evidence="1 2">
    <name type="scientific">Stylosanthes scabra</name>
    <dbReference type="NCBI Taxonomy" id="79078"/>
    <lineage>
        <taxon>Eukaryota</taxon>
        <taxon>Viridiplantae</taxon>
        <taxon>Streptophyta</taxon>
        <taxon>Embryophyta</taxon>
        <taxon>Tracheophyta</taxon>
        <taxon>Spermatophyta</taxon>
        <taxon>Magnoliopsida</taxon>
        <taxon>eudicotyledons</taxon>
        <taxon>Gunneridae</taxon>
        <taxon>Pentapetalae</taxon>
        <taxon>rosids</taxon>
        <taxon>fabids</taxon>
        <taxon>Fabales</taxon>
        <taxon>Fabaceae</taxon>
        <taxon>Papilionoideae</taxon>
        <taxon>50 kb inversion clade</taxon>
        <taxon>dalbergioids sensu lato</taxon>
        <taxon>Dalbergieae</taxon>
        <taxon>Pterocarpus clade</taxon>
        <taxon>Stylosanthes</taxon>
    </lineage>
</organism>
<reference evidence="1 2" key="1">
    <citation type="journal article" date="2023" name="Plants (Basel)">
        <title>Bridging the Gap: Combining Genomics and Transcriptomics Approaches to Understand Stylosanthes scabra, an Orphan Legume from the Brazilian Caatinga.</title>
        <authorList>
            <person name="Ferreira-Neto J.R.C."/>
            <person name="da Silva M.D."/>
            <person name="Binneck E."/>
            <person name="de Melo N.F."/>
            <person name="da Silva R.H."/>
            <person name="de Melo A.L.T.M."/>
            <person name="Pandolfi V."/>
            <person name="Bustamante F.O."/>
            <person name="Brasileiro-Vidal A.C."/>
            <person name="Benko-Iseppon A.M."/>
        </authorList>
    </citation>
    <scope>NUCLEOTIDE SEQUENCE [LARGE SCALE GENOMIC DNA]</scope>
    <source>
        <tissue evidence="1">Leaves</tissue>
    </source>
</reference>
<accession>A0ABU6X8Z1</accession>
<comment type="caution">
    <text evidence="1">The sequence shown here is derived from an EMBL/GenBank/DDBJ whole genome shotgun (WGS) entry which is preliminary data.</text>
</comment>
<dbReference type="EMBL" id="JASCZI010211570">
    <property type="protein sequence ID" value="MED6194566.1"/>
    <property type="molecule type" value="Genomic_DNA"/>
</dbReference>